<dbReference type="InterPro" id="IPR050921">
    <property type="entry name" value="T4SS_GSP_E_ATPase"/>
</dbReference>
<name>A0ABD5ZGS4_9EURY</name>
<comment type="similarity">
    <text evidence="1">Belongs to the GSP E family.</text>
</comment>
<proteinExistence type="inferred from homology"/>
<dbReference type="Pfam" id="PF00437">
    <property type="entry name" value="T2SSE"/>
    <property type="match status" value="1"/>
</dbReference>
<dbReference type="AlphaFoldDB" id="A0ABD5ZGS4"/>
<accession>A0ABD5ZGS4</accession>
<sequence>MTHTLDPSSLFDVGRIRDGVVTALGVGSDTDDDCTCSTSVSSPTANPDSSRRSLVVDASSCPGAGALATEPACRASVISALESTDVESVVVRTAGLEHRYDGDACALLVAAGRFAERVGHRDERLASRARHDPLAAAHEALGRAGAIRRAAVETGLAEGASRAPDDATALRAHVGPEVARFRADRHPPRDASLVSRETLETGSVVRQYDTAEGPLYHLDPPESNLDPAAARTLDEAHDALARGVVSGGERAPGRAVRHVADEDAPVSMLTSILTKHVRGYGILDDFFADPSVSDVYLSHPVCETPIRVVVSGTTMRTNVRLAPGGAESLASRLRRESGSPFSRADPTLDAVIDVGSGRVRVAGVTAPASEGLGFAFRRHDETPLTLPSLVANGTLTAESAALCSLAVERGASVLVAGARGAGKTTFLGSLLWDLPADVRTVLIEDAPELPAGTLQDAGRDVQALQTDPADGPAPTPQDALHTALRLGDGALVVGEVRGDEAAVLFEAMRVGSNSSAALGTIHGDGAAAVRERVVSDLGVSPSSFATTDLVVTCEHAGSHRVATIEEVRSTGDDATFETLFAHDGERVVPTGALARGDSHVVESISAPDESYRDVLAALDQREARLSMLAETGQTKPADLAANAGGASQ</sequence>
<keyword evidence="4" id="KW-1185">Reference proteome</keyword>
<dbReference type="InterPro" id="IPR001482">
    <property type="entry name" value="T2SS/T4SS_dom"/>
</dbReference>
<gene>
    <name evidence="3" type="ORF">ACFQJC_12675</name>
</gene>
<dbReference type="PANTHER" id="PTHR30486:SF6">
    <property type="entry name" value="TYPE IV PILUS RETRACTATION ATPASE PILT"/>
    <property type="match status" value="1"/>
</dbReference>
<protein>
    <submittedName>
        <fullName evidence="3">ATPase, T2SS/T4P/T4SS family</fullName>
    </submittedName>
</protein>
<dbReference type="InterPro" id="IPR027417">
    <property type="entry name" value="P-loop_NTPase"/>
</dbReference>
<dbReference type="EMBL" id="JBHTAA010000005">
    <property type="protein sequence ID" value="MFC7204374.1"/>
    <property type="molecule type" value="Genomic_DNA"/>
</dbReference>
<dbReference type="Proteomes" id="UP001596481">
    <property type="component" value="Unassembled WGS sequence"/>
</dbReference>
<reference evidence="3 4" key="1">
    <citation type="journal article" date="2019" name="Int. J. Syst. Evol. Microbiol.">
        <title>The Global Catalogue of Microorganisms (GCM) 10K type strain sequencing project: providing services to taxonomists for standard genome sequencing and annotation.</title>
        <authorList>
            <consortium name="The Broad Institute Genomics Platform"/>
            <consortium name="The Broad Institute Genome Sequencing Center for Infectious Disease"/>
            <person name="Wu L."/>
            <person name="Ma J."/>
        </authorList>
    </citation>
    <scope>NUCLEOTIDE SEQUENCE [LARGE SCALE GENOMIC DNA]</scope>
    <source>
        <strain evidence="3 4">DSM 29988</strain>
    </source>
</reference>
<comment type="caution">
    <text evidence="3">The sequence shown here is derived from an EMBL/GenBank/DDBJ whole genome shotgun (WGS) entry which is preliminary data.</text>
</comment>
<dbReference type="RefSeq" id="WP_390224017.1">
    <property type="nucleotide sequence ID" value="NZ_JBHTAA010000005.1"/>
</dbReference>
<dbReference type="PANTHER" id="PTHR30486">
    <property type="entry name" value="TWITCHING MOTILITY PROTEIN PILT"/>
    <property type="match status" value="1"/>
</dbReference>
<evidence type="ECO:0000259" key="2">
    <source>
        <dbReference type="Pfam" id="PF00437"/>
    </source>
</evidence>
<dbReference type="SUPFAM" id="SSF52540">
    <property type="entry name" value="P-loop containing nucleoside triphosphate hydrolases"/>
    <property type="match status" value="1"/>
</dbReference>
<dbReference type="Gene3D" id="3.40.50.300">
    <property type="entry name" value="P-loop containing nucleotide triphosphate hydrolases"/>
    <property type="match status" value="1"/>
</dbReference>
<organism evidence="3 4">
    <name type="scientific">Haloferax namakaokahaiae</name>
    <dbReference type="NCBI Taxonomy" id="1748331"/>
    <lineage>
        <taxon>Archaea</taxon>
        <taxon>Methanobacteriati</taxon>
        <taxon>Methanobacteriota</taxon>
        <taxon>Stenosarchaea group</taxon>
        <taxon>Halobacteria</taxon>
        <taxon>Halobacteriales</taxon>
        <taxon>Haloferacaceae</taxon>
        <taxon>Haloferax</taxon>
    </lineage>
</organism>
<evidence type="ECO:0000313" key="4">
    <source>
        <dbReference type="Proteomes" id="UP001596481"/>
    </source>
</evidence>
<feature type="domain" description="Bacterial type II secretion system protein E" evidence="2">
    <location>
        <begin position="293"/>
        <end position="552"/>
    </location>
</feature>
<evidence type="ECO:0000256" key="1">
    <source>
        <dbReference type="ARBA" id="ARBA00006611"/>
    </source>
</evidence>
<dbReference type="Gene3D" id="3.30.450.380">
    <property type="match status" value="1"/>
</dbReference>
<evidence type="ECO:0000313" key="3">
    <source>
        <dbReference type="EMBL" id="MFC7204374.1"/>
    </source>
</evidence>